<dbReference type="AlphaFoldDB" id="A0A4Y9YPF3"/>
<feature type="chain" id="PRO_5021361279" evidence="1">
    <location>
        <begin position="20"/>
        <end position="292"/>
    </location>
</feature>
<accession>A0A4Y9YPF3</accession>
<protein>
    <submittedName>
        <fullName evidence="3">Uncharacterized protein</fullName>
    </submittedName>
</protein>
<comment type="caution">
    <text evidence="3">The sequence shown here is derived from an EMBL/GenBank/DDBJ whole genome shotgun (WGS) entry which is preliminary data.</text>
</comment>
<dbReference type="Proteomes" id="UP000298390">
    <property type="component" value="Unassembled WGS sequence"/>
</dbReference>
<keyword evidence="1" id="KW-0732">Signal</keyword>
<dbReference type="EMBL" id="SEKV01000102">
    <property type="protein sequence ID" value="TFY64324.1"/>
    <property type="molecule type" value="Genomic_DNA"/>
</dbReference>
<sequence>MYSLPILVTAAAVLISVTSMPVRRDVDESLVPDFGVTAGIPDPAGSASCVNPAGVLIPCQCPPDRDSFIAELNQNVAAGKVLNNPSVAVTFPEDGSVQSQLARLQACTVTLQSLNGSGVGCPVAATNWANLQKQIASGGSTSGAGASTAAASATTGAVNIATSVATATGAAATGTTSTVDPTLVPDYGITANTNPTGTGDCDGVNGVKIPCFCPPNRDEFIGNLTANVAAGQVLTNPTVKLSFPLDASPQSALARLDACLVTLQNQRGSGVGCPAAATTWVALQKSLQSQIQ</sequence>
<feature type="signal peptide" evidence="1">
    <location>
        <begin position="1"/>
        <end position="19"/>
    </location>
</feature>
<dbReference type="Proteomes" id="UP000814176">
    <property type="component" value="Unassembled WGS sequence"/>
</dbReference>
<proteinExistence type="predicted"/>
<evidence type="ECO:0000313" key="3">
    <source>
        <dbReference type="EMBL" id="TFY64324.1"/>
    </source>
</evidence>
<dbReference type="GeneID" id="72005092"/>
<evidence type="ECO:0000313" key="5">
    <source>
        <dbReference type="Proteomes" id="UP000814176"/>
    </source>
</evidence>
<evidence type="ECO:0000256" key="1">
    <source>
        <dbReference type="SAM" id="SignalP"/>
    </source>
</evidence>
<reference evidence="2 5" key="2">
    <citation type="journal article" date="2021" name="Environ. Microbiol.">
        <title>Gene family expansions and transcriptome signatures uncover fungal adaptations to wood decay.</title>
        <authorList>
            <person name="Hage H."/>
            <person name="Miyauchi S."/>
            <person name="Viragh M."/>
            <person name="Drula E."/>
            <person name="Min B."/>
            <person name="Chaduli D."/>
            <person name="Navarro D."/>
            <person name="Favel A."/>
            <person name="Norest M."/>
            <person name="Lesage-Meessen L."/>
            <person name="Balint B."/>
            <person name="Merenyi Z."/>
            <person name="de Eugenio L."/>
            <person name="Morin E."/>
            <person name="Martinez A.T."/>
            <person name="Baldrian P."/>
            <person name="Stursova M."/>
            <person name="Martinez M.J."/>
            <person name="Novotny C."/>
            <person name="Magnuson J.K."/>
            <person name="Spatafora J.W."/>
            <person name="Maurice S."/>
            <person name="Pangilinan J."/>
            <person name="Andreopoulos W."/>
            <person name="LaButti K."/>
            <person name="Hundley H."/>
            <person name="Na H."/>
            <person name="Kuo A."/>
            <person name="Barry K."/>
            <person name="Lipzen A."/>
            <person name="Henrissat B."/>
            <person name="Riley R."/>
            <person name="Ahrendt S."/>
            <person name="Nagy L.G."/>
            <person name="Grigoriev I.V."/>
            <person name="Martin F."/>
            <person name="Rosso M.N."/>
        </authorList>
    </citation>
    <scope>NUCLEOTIDE SEQUENCE [LARGE SCALE GENOMIC DNA]</scope>
    <source>
        <strain evidence="2 5">CIRM-BRFM 1785</strain>
    </source>
</reference>
<dbReference type="OrthoDB" id="2140240at2759"/>
<organism evidence="3 4">
    <name type="scientific">Rhodofomes roseus</name>
    <dbReference type="NCBI Taxonomy" id="34475"/>
    <lineage>
        <taxon>Eukaryota</taxon>
        <taxon>Fungi</taxon>
        <taxon>Dikarya</taxon>
        <taxon>Basidiomycota</taxon>
        <taxon>Agaricomycotina</taxon>
        <taxon>Agaricomycetes</taxon>
        <taxon>Polyporales</taxon>
        <taxon>Rhodofomes</taxon>
    </lineage>
</organism>
<evidence type="ECO:0000313" key="4">
    <source>
        <dbReference type="Proteomes" id="UP000298390"/>
    </source>
</evidence>
<keyword evidence="5" id="KW-1185">Reference proteome</keyword>
<gene>
    <name evidence="2" type="ORF">C8Q71DRAFT_771562</name>
    <name evidence="3" type="ORF">EVJ58_g2699</name>
</gene>
<dbReference type="RefSeq" id="XP_047776838.1">
    <property type="nucleotide sequence ID" value="XM_047924360.1"/>
</dbReference>
<name>A0A4Y9YPF3_9APHY</name>
<reference evidence="3 4" key="1">
    <citation type="submission" date="2019-01" db="EMBL/GenBank/DDBJ databases">
        <title>Genome sequencing of the rare red list fungi Fomitopsis rosea.</title>
        <authorList>
            <person name="Buettner E."/>
            <person name="Kellner H."/>
        </authorList>
    </citation>
    <scope>NUCLEOTIDE SEQUENCE [LARGE SCALE GENOMIC DNA]</scope>
    <source>
        <strain evidence="3 4">DSM 105464</strain>
    </source>
</reference>
<dbReference type="EMBL" id="JADCUA010000016">
    <property type="protein sequence ID" value="KAH9834182.1"/>
    <property type="molecule type" value="Genomic_DNA"/>
</dbReference>
<evidence type="ECO:0000313" key="2">
    <source>
        <dbReference type="EMBL" id="KAH9834182.1"/>
    </source>
</evidence>